<evidence type="ECO:0000313" key="2">
    <source>
        <dbReference type="EMBL" id="KAK0718021.1"/>
    </source>
</evidence>
<dbReference type="AlphaFoldDB" id="A0AA40ALF3"/>
<dbReference type="RefSeq" id="XP_060296814.1">
    <property type="nucleotide sequence ID" value="XM_060434314.1"/>
</dbReference>
<evidence type="ECO:0000256" key="1">
    <source>
        <dbReference type="SAM" id="MobiDB-lite"/>
    </source>
</evidence>
<feature type="region of interest" description="Disordered" evidence="1">
    <location>
        <begin position="1"/>
        <end position="27"/>
    </location>
</feature>
<protein>
    <submittedName>
        <fullName evidence="2">Uncharacterized protein</fullName>
    </submittedName>
</protein>
<dbReference type="GeneID" id="85317584"/>
<gene>
    <name evidence="2" type="ORF">B0T26DRAFT_310597</name>
</gene>
<evidence type="ECO:0000313" key="3">
    <source>
        <dbReference type="Proteomes" id="UP001172101"/>
    </source>
</evidence>
<keyword evidence="3" id="KW-1185">Reference proteome</keyword>
<organism evidence="2 3">
    <name type="scientific">Lasiosphaeria miniovina</name>
    <dbReference type="NCBI Taxonomy" id="1954250"/>
    <lineage>
        <taxon>Eukaryota</taxon>
        <taxon>Fungi</taxon>
        <taxon>Dikarya</taxon>
        <taxon>Ascomycota</taxon>
        <taxon>Pezizomycotina</taxon>
        <taxon>Sordariomycetes</taxon>
        <taxon>Sordariomycetidae</taxon>
        <taxon>Sordariales</taxon>
        <taxon>Lasiosphaeriaceae</taxon>
        <taxon>Lasiosphaeria</taxon>
    </lineage>
</organism>
<reference evidence="2" key="1">
    <citation type="submission" date="2023-06" db="EMBL/GenBank/DDBJ databases">
        <title>Genome-scale phylogeny and comparative genomics of the fungal order Sordariales.</title>
        <authorList>
            <consortium name="Lawrence Berkeley National Laboratory"/>
            <person name="Hensen N."/>
            <person name="Bonometti L."/>
            <person name="Westerberg I."/>
            <person name="Brannstrom I.O."/>
            <person name="Guillou S."/>
            <person name="Cros-Aarteil S."/>
            <person name="Calhoun S."/>
            <person name="Haridas S."/>
            <person name="Kuo A."/>
            <person name="Mondo S."/>
            <person name="Pangilinan J."/>
            <person name="Riley R."/>
            <person name="LaButti K."/>
            <person name="Andreopoulos B."/>
            <person name="Lipzen A."/>
            <person name="Chen C."/>
            <person name="Yanf M."/>
            <person name="Daum C."/>
            <person name="Ng V."/>
            <person name="Clum A."/>
            <person name="Steindorff A."/>
            <person name="Ohm R."/>
            <person name="Martin F."/>
            <person name="Silar P."/>
            <person name="Natvig D."/>
            <person name="Lalanne C."/>
            <person name="Gautier V."/>
            <person name="Ament-velasquez S.L."/>
            <person name="Kruys A."/>
            <person name="Hutchinson M.I."/>
            <person name="Powell A.J."/>
            <person name="Barry K."/>
            <person name="Miller A.N."/>
            <person name="Grigoriev I.V."/>
            <person name="Debuchy R."/>
            <person name="Gladieux P."/>
            <person name="Thoren M.H."/>
            <person name="Johannesson H."/>
        </authorList>
    </citation>
    <scope>NUCLEOTIDE SEQUENCE</scope>
    <source>
        <strain evidence="2">SMH2392-1A</strain>
    </source>
</reference>
<accession>A0AA40ALF3</accession>
<proteinExistence type="predicted"/>
<comment type="caution">
    <text evidence="2">The sequence shown here is derived from an EMBL/GenBank/DDBJ whole genome shotgun (WGS) entry which is preliminary data.</text>
</comment>
<feature type="region of interest" description="Disordered" evidence="1">
    <location>
        <begin position="72"/>
        <end position="97"/>
    </location>
</feature>
<name>A0AA40ALF3_9PEZI</name>
<sequence length="266" mass="29472">MSTSHGTPQAPGKGDKRLWGPRLMRNGAAPATIPIPVAVERIQPEVPTQTPALNTTSNRPILTPLIIPVSRQPAPPAPVPRLQQPLQRQERPPSPPKAGYAFSLAWKGTRNELDPEMVRIGNTFRSMLNFEVEEHRMEQRGTSTEGVAAIVESCLRDKTKNKFLPFVFYYHGSATFCGSDSHGSPLDLILHATGQGQENGIDYTQIHNLLTDKTVWPVKIIAILCNSENSLGNPWPFPMQRGGKFMDDRERHLVGTTCWLGAIHEC</sequence>
<dbReference type="EMBL" id="JAUIRO010000004">
    <property type="protein sequence ID" value="KAK0718021.1"/>
    <property type="molecule type" value="Genomic_DNA"/>
</dbReference>
<dbReference type="Proteomes" id="UP001172101">
    <property type="component" value="Unassembled WGS sequence"/>
</dbReference>